<organism evidence="1 2">
    <name type="scientific">Spiromyces aspiralis</name>
    <dbReference type="NCBI Taxonomy" id="68401"/>
    <lineage>
        <taxon>Eukaryota</taxon>
        <taxon>Fungi</taxon>
        <taxon>Fungi incertae sedis</taxon>
        <taxon>Zoopagomycota</taxon>
        <taxon>Kickxellomycotina</taxon>
        <taxon>Kickxellomycetes</taxon>
        <taxon>Kickxellales</taxon>
        <taxon>Kickxellaceae</taxon>
        <taxon>Spiromyces</taxon>
    </lineage>
</organism>
<comment type="caution">
    <text evidence="1">The sequence shown here is derived from an EMBL/GenBank/DDBJ whole genome shotgun (WGS) entry which is preliminary data.</text>
</comment>
<dbReference type="EMBL" id="JAMZIH010000022">
    <property type="protein sequence ID" value="KAJ1680209.1"/>
    <property type="molecule type" value="Genomic_DNA"/>
</dbReference>
<keyword evidence="2" id="KW-1185">Reference proteome</keyword>
<dbReference type="Proteomes" id="UP001145114">
    <property type="component" value="Unassembled WGS sequence"/>
</dbReference>
<protein>
    <submittedName>
        <fullName evidence="1">Myosin type-2 heavy chain 1</fullName>
    </submittedName>
</protein>
<evidence type="ECO:0000313" key="2">
    <source>
        <dbReference type="Proteomes" id="UP001145114"/>
    </source>
</evidence>
<sequence>MDISIQKTYKKGTHVYVRDEKEAWVRAEVTNVSVDEKAGKVSIELKHLADDSRSSTFEATLREVLETKTKELPLLCDPPGSDGIDDLTNLSHLHEPAVLDNLRLRYKENDIYTYSGIVLVALNPFARVDRYSQHELETYAGRARGELQPHLFAIAEDAYQGMIRDCMNQTIIVSG</sequence>
<accession>A0ACC1I0H6</accession>
<gene>
    <name evidence="1" type="primary">MYO2_2</name>
    <name evidence="1" type="ORF">EV182_000480</name>
</gene>
<reference evidence="1" key="1">
    <citation type="submission" date="2022-06" db="EMBL/GenBank/DDBJ databases">
        <title>Phylogenomic reconstructions and comparative analyses of Kickxellomycotina fungi.</title>
        <authorList>
            <person name="Reynolds N.K."/>
            <person name="Stajich J.E."/>
            <person name="Barry K."/>
            <person name="Grigoriev I.V."/>
            <person name="Crous P."/>
            <person name="Smith M.E."/>
        </authorList>
    </citation>
    <scope>NUCLEOTIDE SEQUENCE</scope>
    <source>
        <strain evidence="1">RSA 2271</strain>
    </source>
</reference>
<proteinExistence type="predicted"/>
<feature type="non-terminal residue" evidence="1">
    <location>
        <position position="175"/>
    </location>
</feature>
<evidence type="ECO:0000313" key="1">
    <source>
        <dbReference type="EMBL" id="KAJ1680209.1"/>
    </source>
</evidence>
<name>A0ACC1I0H6_9FUNG</name>